<dbReference type="EMBL" id="JRHO01000009">
    <property type="protein sequence ID" value="KGK99071.1"/>
    <property type="molecule type" value="Genomic_DNA"/>
</dbReference>
<dbReference type="SUPFAM" id="SSF55154">
    <property type="entry name" value="CYTH-like phosphatases"/>
    <property type="match status" value="1"/>
</dbReference>
<evidence type="ECO:0000259" key="1">
    <source>
        <dbReference type="PROSITE" id="PS51707"/>
    </source>
</evidence>
<evidence type="ECO:0000313" key="3">
    <source>
        <dbReference type="Proteomes" id="UP000029859"/>
    </source>
</evidence>
<dbReference type="Pfam" id="PF01928">
    <property type="entry name" value="CYTH"/>
    <property type="match status" value="1"/>
</dbReference>
<proteinExistence type="predicted"/>
<feature type="domain" description="CYTH" evidence="1">
    <location>
        <begin position="1"/>
        <end position="171"/>
    </location>
</feature>
<protein>
    <submittedName>
        <fullName evidence="2">Adenylate cyclase</fullName>
    </submittedName>
</protein>
<dbReference type="InterPro" id="IPR023577">
    <property type="entry name" value="CYTH_domain"/>
</dbReference>
<sequence length="172" mass="19684">MIEIEIKVRADHGPVRDRILEMGALKVRTEDHLDVYYNAPHRDFAETDEALRLRSVNGGTRMTYKGRKLDSVSKTREEFETSVDGMAAKGILVSLGFFESGIVKKTRDIYRYGDITICLDLVEGLGEFVEVELVADSDIDSHRERLFEFLESIGIKKEDSIRTSYLEMLMEN</sequence>
<dbReference type="RefSeq" id="WP_048193492.1">
    <property type="nucleotide sequence ID" value="NZ_CAAGSM010000002.1"/>
</dbReference>
<dbReference type="PROSITE" id="PS51707">
    <property type="entry name" value="CYTH"/>
    <property type="match status" value="1"/>
</dbReference>
<comment type="caution">
    <text evidence="2">The sequence shown here is derived from an EMBL/GenBank/DDBJ whole genome shotgun (WGS) entry which is preliminary data.</text>
</comment>
<dbReference type="NCBIfam" id="TIGR00318">
    <property type="entry name" value="cyaB"/>
    <property type="match status" value="1"/>
</dbReference>
<evidence type="ECO:0000313" key="2">
    <source>
        <dbReference type="EMBL" id="KGK99071.1"/>
    </source>
</evidence>
<dbReference type="PANTHER" id="PTHR21028">
    <property type="entry name" value="SI:CH211-156B7.4"/>
    <property type="match status" value="1"/>
</dbReference>
<accession>A0A099T4D6</accession>
<organism evidence="2 3">
    <name type="scientific">Methanococcoides methylutens</name>
    <dbReference type="NCBI Taxonomy" id="2226"/>
    <lineage>
        <taxon>Archaea</taxon>
        <taxon>Methanobacteriati</taxon>
        <taxon>Methanobacteriota</taxon>
        <taxon>Stenosarchaea group</taxon>
        <taxon>Methanomicrobia</taxon>
        <taxon>Methanosarcinales</taxon>
        <taxon>Methanosarcinaceae</taxon>
        <taxon>Methanococcoides</taxon>
    </lineage>
</organism>
<dbReference type="CDD" id="cd07890">
    <property type="entry name" value="CYTH-like_AC_IV-like"/>
    <property type="match status" value="1"/>
</dbReference>
<reference evidence="2 3" key="1">
    <citation type="submission" date="2014-09" db="EMBL/GenBank/DDBJ databases">
        <title>Draft genome sequence of an obligately methylotrophic methanogen, Methanococcoides methylutens, isolated from marine sediment.</title>
        <authorList>
            <person name="Guan Y."/>
            <person name="Ngugi D.K."/>
            <person name="Blom J."/>
            <person name="Ali S."/>
            <person name="Ferry J.G."/>
            <person name="Stingl U."/>
        </authorList>
    </citation>
    <scope>NUCLEOTIDE SEQUENCE [LARGE SCALE GENOMIC DNA]</scope>
    <source>
        <strain evidence="2 3">DSM 2657</strain>
    </source>
</reference>
<dbReference type="Gene3D" id="2.40.320.10">
    <property type="entry name" value="Hypothetical Protein Pfu-838710-001"/>
    <property type="match status" value="1"/>
</dbReference>
<dbReference type="PANTHER" id="PTHR21028:SF2">
    <property type="entry name" value="CYTH DOMAIN-CONTAINING PROTEIN"/>
    <property type="match status" value="1"/>
</dbReference>
<dbReference type="InterPro" id="IPR008173">
    <property type="entry name" value="Adenylyl_cyclase_CyaB"/>
</dbReference>
<gene>
    <name evidence="2" type="ORF">LI82_03290</name>
</gene>
<dbReference type="OrthoDB" id="46040at2157"/>
<dbReference type="AlphaFoldDB" id="A0A099T4D6"/>
<dbReference type="InterPro" id="IPR033469">
    <property type="entry name" value="CYTH-like_dom_sf"/>
</dbReference>
<keyword evidence="3" id="KW-1185">Reference proteome</keyword>
<name>A0A099T4D6_METMT</name>
<dbReference type="SMART" id="SM01118">
    <property type="entry name" value="CYTH"/>
    <property type="match status" value="1"/>
</dbReference>
<dbReference type="Proteomes" id="UP000029859">
    <property type="component" value="Unassembled WGS sequence"/>
</dbReference>